<dbReference type="VEuPathDB" id="FungiDB:ATEG_00294"/>
<dbReference type="OMA" id="INTECIR"/>
<dbReference type="PANTHER" id="PTHR12358:SF31">
    <property type="entry name" value="ACYLGLYCEROL KINASE, MITOCHONDRIAL"/>
    <property type="match status" value="1"/>
</dbReference>
<dbReference type="Pfam" id="PF24321">
    <property type="entry name" value="DUF7493"/>
    <property type="match status" value="1"/>
</dbReference>
<feature type="domain" description="DAGKc" evidence="2">
    <location>
        <begin position="229"/>
        <end position="368"/>
    </location>
</feature>
<evidence type="ECO:0000259" key="2">
    <source>
        <dbReference type="PROSITE" id="PS50146"/>
    </source>
</evidence>
<proteinExistence type="predicted"/>
<dbReference type="SMART" id="SM00046">
    <property type="entry name" value="DAGKc"/>
    <property type="match status" value="1"/>
</dbReference>
<dbReference type="GO" id="GO:0016773">
    <property type="term" value="F:phosphotransferase activity, alcohol group as acceptor"/>
    <property type="evidence" value="ECO:0007669"/>
    <property type="project" value="UniProtKB-ARBA"/>
</dbReference>
<organism evidence="3 4">
    <name type="scientific">Aspergillus terreus (strain NIH 2624 / FGSC A1156)</name>
    <dbReference type="NCBI Taxonomy" id="341663"/>
    <lineage>
        <taxon>Eukaryota</taxon>
        <taxon>Fungi</taxon>
        <taxon>Dikarya</taxon>
        <taxon>Ascomycota</taxon>
        <taxon>Pezizomycotina</taxon>
        <taxon>Eurotiomycetes</taxon>
        <taxon>Eurotiomycetidae</taxon>
        <taxon>Eurotiales</taxon>
        <taxon>Aspergillaceae</taxon>
        <taxon>Aspergillus</taxon>
        <taxon>Aspergillus subgen. Circumdati</taxon>
    </lineage>
</organism>
<dbReference type="eggNOG" id="KOG1116">
    <property type="taxonomic scope" value="Eukaryota"/>
</dbReference>
<dbReference type="PROSITE" id="PS50146">
    <property type="entry name" value="DAGK"/>
    <property type="match status" value="1"/>
</dbReference>
<dbReference type="GeneID" id="4355045"/>
<feature type="transmembrane region" description="Helical" evidence="1">
    <location>
        <begin position="37"/>
        <end position="63"/>
    </location>
</feature>
<dbReference type="STRING" id="341663.Q0D190"/>
<dbReference type="HOGENOM" id="CLU_013399_0_1_1"/>
<gene>
    <name evidence="3" type="ORF">ATEG_00294</name>
</gene>
<dbReference type="Gene3D" id="3.40.50.10330">
    <property type="entry name" value="Probable inorganic polyphosphate/atp-NAD kinase, domain 1"/>
    <property type="match status" value="1"/>
</dbReference>
<dbReference type="PANTHER" id="PTHR12358">
    <property type="entry name" value="SPHINGOSINE KINASE"/>
    <property type="match status" value="1"/>
</dbReference>
<dbReference type="InterPro" id="IPR055916">
    <property type="entry name" value="DUF7493"/>
</dbReference>
<dbReference type="OrthoDB" id="3853857at2759"/>
<keyword evidence="1" id="KW-0472">Membrane</keyword>
<dbReference type="GO" id="GO:0046512">
    <property type="term" value="P:sphingosine biosynthetic process"/>
    <property type="evidence" value="ECO:0007669"/>
    <property type="project" value="TreeGrafter"/>
</dbReference>
<dbReference type="EMBL" id="CH476594">
    <property type="protein sequence ID" value="EAU38940.1"/>
    <property type="molecule type" value="Genomic_DNA"/>
</dbReference>
<dbReference type="GO" id="GO:0005737">
    <property type="term" value="C:cytoplasm"/>
    <property type="evidence" value="ECO:0007669"/>
    <property type="project" value="TreeGrafter"/>
</dbReference>
<dbReference type="GO" id="GO:0001727">
    <property type="term" value="F:lipid kinase activity"/>
    <property type="evidence" value="ECO:0007669"/>
    <property type="project" value="TreeGrafter"/>
</dbReference>
<dbReference type="GO" id="GO:0016020">
    <property type="term" value="C:membrane"/>
    <property type="evidence" value="ECO:0007669"/>
    <property type="project" value="TreeGrafter"/>
</dbReference>
<evidence type="ECO:0000313" key="4">
    <source>
        <dbReference type="Proteomes" id="UP000007963"/>
    </source>
</evidence>
<dbReference type="InterPro" id="IPR016064">
    <property type="entry name" value="NAD/diacylglycerol_kinase_sf"/>
</dbReference>
<dbReference type="Proteomes" id="UP000007963">
    <property type="component" value="Unassembled WGS sequence"/>
</dbReference>
<dbReference type="InterPro" id="IPR017438">
    <property type="entry name" value="ATP-NAD_kinase_N"/>
</dbReference>
<name>Q0D190_ASPTN</name>
<evidence type="ECO:0000313" key="3">
    <source>
        <dbReference type="EMBL" id="EAU38940.1"/>
    </source>
</evidence>
<keyword evidence="1" id="KW-1133">Transmembrane helix</keyword>
<dbReference type="SUPFAM" id="SSF111331">
    <property type="entry name" value="NAD kinase/diacylglycerol kinase-like"/>
    <property type="match status" value="1"/>
</dbReference>
<accession>Q0D190</accession>
<dbReference type="InterPro" id="IPR050187">
    <property type="entry name" value="Lipid_Phosphate_FormReg"/>
</dbReference>
<dbReference type="AlphaFoldDB" id="Q0D190"/>
<dbReference type="RefSeq" id="XP_001210380.1">
    <property type="nucleotide sequence ID" value="XM_001210380.1"/>
</dbReference>
<dbReference type="Gene3D" id="2.60.200.40">
    <property type="match status" value="1"/>
</dbReference>
<dbReference type="InterPro" id="IPR001206">
    <property type="entry name" value="Diacylglycerol_kinase_cat_dom"/>
</dbReference>
<dbReference type="Pfam" id="PF00781">
    <property type="entry name" value="DAGK_cat"/>
    <property type="match status" value="1"/>
</dbReference>
<protein>
    <recommendedName>
        <fullName evidence="2">DAGKc domain-containing protein</fullName>
    </recommendedName>
</protein>
<keyword evidence="1" id="KW-0812">Transmembrane</keyword>
<evidence type="ECO:0000256" key="1">
    <source>
        <dbReference type="SAM" id="Phobius"/>
    </source>
</evidence>
<sequence>MTPFTTALDYSRPPRAFSTRLQLLQFSLSSSSSFPSFLLPSLLLFLLSTLLWTLLFWVLYHALLAVLRIRMSSSANGASRPPFTHGDQPDSQSRLLKHDATLVVAQSVSLTLGGDSLLVVDERSSRKQDRACCGLLAKSCMRTPSCGLRNLANVSNFGPTATKDTHSISLFNVLDADLSPAGLTITYADPTSKDDISVAALQYPVAEEEKANVEAWIAQLLDKAYRNAQRYKRLKVLINPFGGKGSASKLYHNHAAPVFAAARCHIDVEETSHQGHATEIAEQIDVDAYDAIVCCSGDGLPHEVFNGLGKKANAREALAKIAVTMLPCGSGNGMAWNLCGTGSVSVAALTIVKGLRTPMDLVSLTQGNTRTLSFLSQSFGIIAESDLGTDNIRWMGAHRFHYGVLVRLLSRTVYPCDLAIKVVMDDKKAIKAHYHTYANSPPPTRPAEDATGGLPELKYGTVQDELPKDWKVIPAETIGNFYAGTMAIVSKDTPFFPASVPNDGLMDIVTLDGTIARTTSLKMMIELPENRFFDMPDVHVLKATAYRLVPREKEGFISVDGEKLPFAAFQAEVHQGLGTVLSKSGHLFEAEAPRP</sequence>
<reference evidence="4" key="1">
    <citation type="submission" date="2005-09" db="EMBL/GenBank/DDBJ databases">
        <title>Annotation of the Aspergillus terreus NIH2624 genome.</title>
        <authorList>
            <person name="Birren B.W."/>
            <person name="Lander E.S."/>
            <person name="Galagan J.E."/>
            <person name="Nusbaum C."/>
            <person name="Devon K."/>
            <person name="Henn M."/>
            <person name="Ma L.-J."/>
            <person name="Jaffe D.B."/>
            <person name="Butler J."/>
            <person name="Alvarez P."/>
            <person name="Gnerre S."/>
            <person name="Grabherr M."/>
            <person name="Kleber M."/>
            <person name="Mauceli E.W."/>
            <person name="Brockman W."/>
            <person name="Rounsley S."/>
            <person name="Young S.K."/>
            <person name="LaButti K."/>
            <person name="Pushparaj V."/>
            <person name="DeCaprio D."/>
            <person name="Crawford M."/>
            <person name="Koehrsen M."/>
            <person name="Engels R."/>
            <person name="Montgomery P."/>
            <person name="Pearson M."/>
            <person name="Howarth C."/>
            <person name="Larson L."/>
            <person name="Luoma S."/>
            <person name="White J."/>
            <person name="Alvarado L."/>
            <person name="Kodira C.D."/>
            <person name="Zeng Q."/>
            <person name="Oleary S."/>
            <person name="Yandava C."/>
            <person name="Denning D.W."/>
            <person name="Nierman W.C."/>
            <person name="Milne T."/>
            <person name="Madden K."/>
        </authorList>
    </citation>
    <scope>NUCLEOTIDE SEQUENCE [LARGE SCALE GENOMIC DNA]</scope>
    <source>
        <strain evidence="4">NIH 2624 / FGSC A1156</strain>
    </source>
</reference>